<reference evidence="14" key="1">
    <citation type="journal article" date="2020" name="mSystems">
        <title>Genome- and Community-Level Interaction Insights into Carbon Utilization and Element Cycling Functions of Hydrothermarchaeota in Hydrothermal Sediment.</title>
        <authorList>
            <person name="Zhou Z."/>
            <person name="Liu Y."/>
            <person name="Xu W."/>
            <person name="Pan J."/>
            <person name="Luo Z.H."/>
            <person name="Li M."/>
        </authorList>
    </citation>
    <scope>NUCLEOTIDE SEQUENCE [LARGE SCALE GENOMIC DNA]</scope>
    <source>
        <strain evidence="14">HyVt-92</strain>
    </source>
</reference>
<dbReference type="GO" id="GO:0071555">
    <property type="term" value="P:cell wall organization"/>
    <property type="evidence" value="ECO:0007669"/>
    <property type="project" value="UniProtKB-KW"/>
</dbReference>
<feature type="binding site" evidence="12">
    <location>
        <begin position="22"/>
        <end position="23"/>
    </location>
    <ligand>
        <name>phosphoenolpyruvate</name>
        <dbReference type="ChEBI" id="CHEBI:58702"/>
    </ligand>
</feature>
<dbReference type="AlphaFoldDB" id="A0A7V5LZJ4"/>
<keyword evidence="4 12" id="KW-0132">Cell division</keyword>
<dbReference type="InterPro" id="IPR005750">
    <property type="entry name" value="UDP_GlcNAc_COvinyl_MurA"/>
</dbReference>
<evidence type="ECO:0000256" key="7">
    <source>
        <dbReference type="ARBA" id="ARBA00022984"/>
    </source>
</evidence>
<evidence type="ECO:0000256" key="6">
    <source>
        <dbReference type="ARBA" id="ARBA00022960"/>
    </source>
</evidence>
<comment type="function">
    <text evidence="12">Cell wall formation. Adds enolpyruvyl to UDP-N-acetylglucosamine.</text>
</comment>
<evidence type="ECO:0000256" key="12">
    <source>
        <dbReference type="HAMAP-Rule" id="MF_00111"/>
    </source>
</evidence>
<dbReference type="InterPro" id="IPR036968">
    <property type="entry name" value="Enolpyruvate_Tfrase_sf"/>
</dbReference>
<evidence type="ECO:0000256" key="4">
    <source>
        <dbReference type="ARBA" id="ARBA00022618"/>
    </source>
</evidence>
<evidence type="ECO:0000256" key="10">
    <source>
        <dbReference type="ARBA" id="ARBA00038367"/>
    </source>
</evidence>
<comment type="catalytic activity">
    <reaction evidence="11 12">
        <text>phosphoenolpyruvate + UDP-N-acetyl-alpha-D-glucosamine = UDP-N-acetyl-3-O-(1-carboxyvinyl)-alpha-D-glucosamine + phosphate</text>
        <dbReference type="Rhea" id="RHEA:18681"/>
        <dbReference type="ChEBI" id="CHEBI:43474"/>
        <dbReference type="ChEBI" id="CHEBI:57705"/>
        <dbReference type="ChEBI" id="CHEBI:58702"/>
        <dbReference type="ChEBI" id="CHEBI:68483"/>
        <dbReference type="EC" id="2.5.1.7"/>
    </reaction>
</comment>
<evidence type="ECO:0000256" key="1">
    <source>
        <dbReference type="ARBA" id="ARBA00004496"/>
    </source>
</evidence>
<comment type="caution">
    <text evidence="12">Lacks conserved residue(s) required for the propagation of feature annotation.</text>
</comment>
<evidence type="ECO:0000256" key="11">
    <source>
        <dbReference type="ARBA" id="ARBA00047527"/>
    </source>
</evidence>
<dbReference type="GO" id="GO:0051301">
    <property type="term" value="P:cell division"/>
    <property type="evidence" value="ECO:0007669"/>
    <property type="project" value="UniProtKB-KW"/>
</dbReference>
<keyword evidence="8 12" id="KW-0131">Cell cycle</keyword>
<feature type="binding site" evidence="12">
    <location>
        <position position="327"/>
    </location>
    <ligand>
        <name>UDP-N-acetyl-alpha-D-glucosamine</name>
        <dbReference type="ChEBI" id="CHEBI:57705"/>
    </ligand>
</feature>
<comment type="caution">
    <text evidence="14">The sequence shown here is derived from an EMBL/GenBank/DDBJ whole genome shotgun (WGS) entry which is preliminary data.</text>
</comment>
<dbReference type="Proteomes" id="UP000886070">
    <property type="component" value="Unassembled WGS sequence"/>
</dbReference>
<feature type="active site" description="Proton donor" evidence="12">
    <location>
        <position position="116"/>
    </location>
</feature>
<feature type="binding site" evidence="12">
    <location>
        <begin position="121"/>
        <end position="125"/>
    </location>
    <ligand>
        <name>UDP-N-acetyl-alpha-D-glucosamine</name>
        <dbReference type="ChEBI" id="CHEBI:57705"/>
    </ligand>
</feature>
<dbReference type="GO" id="GO:0009252">
    <property type="term" value="P:peptidoglycan biosynthetic process"/>
    <property type="evidence" value="ECO:0007669"/>
    <property type="project" value="UniProtKB-UniRule"/>
</dbReference>
<keyword evidence="6 12" id="KW-0133">Cell shape</keyword>
<comment type="pathway">
    <text evidence="2 12">Cell wall biogenesis; peptidoglycan biosynthesis.</text>
</comment>
<dbReference type="GO" id="GO:0005737">
    <property type="term" value="C:cytoplasm"/>
    <property type="evidence" value="ECO:0007669"/>
    <property type="project" value="UniProtKB-SubCell"/>
</dbReference>
<accession>A0A7V5LZJ4</accession>
<evidence type="ECO:0000256" key="8">
    <source>
        <dbReference type="ARBA" id="ARBA00023306"/>
    </source>
</evidence>
<proteinExistence type="inferred from homology"/>
<organism evidence="14">
    <name type="scientific">Aerophobetes bacterium</name>
    <dbReference type="NCBI Taxonomy" id="2030807"/>
    <lineage>
        <taxon>Bacteria</taxon>
        <taxon>Candidatus Aerophobota</taxon>
    </lineage>
</organism>
<dbReference type="NCBIfam" id="TIGR01072">
    <property type="entry name" value="murA"/>
    <property type="match status" value="1"/>
</dbReference>
<keyword evidence="9 12" id="KW-0961">Cell wall biogenesis/degradation</keyword>
<dbReference type="Gene3D" id="3.65.10.10">
    <property type="entry name" value="Enolpyruvate transferase domain"/>
    <property type="match status" value="2"/>
</dbReference>
<keyword evidence="3 12" id="KW-0963">Cytoplasm</keyword>
<evidence type="ECO:0000259" key="13">
    <source>
        <dbReference type="Pfam" id="PF00275"/>
    </source>
</evidence>
<dbReference type="GO" id="GO:0008760">
    <property type="term" value="F:UDP-N-acetylglucosamine 1-carboxyvinyltransferase activity"/>
    <property type="evidence" value="ECO:0007669"/>
    <property type="project" value="UniProtKB-UniRule"/>
</dbReference>
<dbReference type="EMBL" id="DRTT01000003">
    <property type="protein sequence ID" value="HHF97874.1"/>
    <property type="molecule type" value="Genomic_DNA"/>
</dbReference>
<name>A0A7V5LZJ4_UNCAE</name>
<evidence type="ECO:0000256" key="2">
    <source>
        <dbReference type="ARBA" id="ARBA00004752"/>
    </source>
</evidence>
<evidence type="ECO:0000256" key="5">
    <source>
        <dbReference type="ARBA" id="ARBA00022679"/>
    </source>
</evidence>
<dbReference type="NCBIfam" id="NF006873">
    <property type="entry name" value="PRK09369.1"/>
    <property type="match status" value="1"/>
</dbReference>
<dbReference type="InterPro" id="IPR013792">
    <property type="entry name" value="RNA3'P_cycl/enolpyr_Trfase_a/b"/>
</dbReference>
<gene>
    <name evidence="12 14" type="primary">murA</name>
    <name evidence="14" type="ORF">ENL39_00075</name>
</gene>
<comment type="similarity">
    <text evidence="10 12">Belongs to the EPSP synthase family. MurA subfamily.</text>
</comment>
<protein>
    <recommendedName>
        <fullName evidence="12">UDP-N-acetylglucosamine 1-carboxyvinyltransferase</fullName>
        <ecNumber evidence="12">2.5.1.7</ecNumber>
    </recommendedName>
    <alternativeName>
        <fullName evidence="12">Enoylpyruvate transferase</fullName>
    </alternativeName>
    <alternativeName>
        <fullName evidence="12">UDP-N-acetylglucosamine enolpyruvyl transferase</fullName>
        <shortName evidence="12">EPT</shortName>
    </alternativeName>
</protein>
<evidence type="ECO:0000256" key="9">
    <source>
        <dbReference type="ARBA" id="ARBA00023316"/>
    </source>
</evidence>
<dbReference type="InterPro" id="IPR050068">
    <property type="entry name" value="MurA_subfamily"/>
</dbReference>
<dbReference type="CDD" id="cd01555">
    <property type="entry name" value="UdpNAET"/>
    <property type="match status" value="1"/>
</dbReference>
<dbReference type="UniPathway" id="UPA00219"/>
<dbReference type="EC" id="2.5.1.7" evidence="12"/>
<feature type="domain" description="Enolpyruvate transferase" evidence="13">
    <location>
        <begin position="7"/>
        <end position="405"/>
    </location>
</feature>
<feature type="binding site" evidence="12">
    <location>
        <position position="305"/>
    </location>
    <ligand>
        <name>UDP-N-acetyl-alpha-D-glucosamine</name>
        <dbReference type="ChEBI" id="CHEBI:57705"/>
    </ligand>
</feature>
<dbReference type="Pfam" id="PF00275">
    <property type="entry name" value="EPSP_synthase"/>
    <property type="match status" value="1"/>
</dbReference>
<dbReference type="GO" id="GO:0008360">
    <property type="term" value="P:regulation of cell shape"/>
    <property type="evidence" value="ECO:0007669"/>
    <property type="project" value="UniProtKB-KW"/>
</dbReference>
<dbReference type="PANTHER" id="PTHR43783:SF1">
    <property type="entry name" value="UDP-N-ACETYLGLUCOSAMINE 1-CARBOXYVINYLTRANSFERASE"/>
    <property type="match status" value="1"/>
</dbReference>
<feature type="modified residue" description="2-(S-cysteinyl)pyruvic acid O-phosphothioketal" evidence="12">
    <location>
        <position position="116"/>
    </location>
</feature>
<evidence type="ECO:0000313" key="14">
    <source>
        <dbReference type="EMBL" id="HHF97874.1"/>
    </source>
</evidence>
<dbReference type="InterPro" id="IPR001986">
    <property type="entry name" value="Enolpyruvate_Tfrase_dom"/>
</dbReference>
<keyword evidence="5 12" id="KW-0808">Transferase</keyword>
<keyword evidence="7 12" id="KW-0573">Peptidoglycan synthesis</keyword>
<comment type="subcellular location">
    <subcellularLocation>
        <location evidence="1 12">Cytoplasm</location>
    </subcellularLocation>
</comment>
<sequence>MEKLIIEGKTSLKGQVNISGSKNASLPIIAASLLIEGECHLKNVPQLTDVKVMSEIMERLGAKVEKKEGELKIDTSSVIEDEVPAELLGMLRASILILSPLLFRKRRAKLTLPGGCNIGKRPVDLHLKGLSEMGVLFEVNNGYIKAKIKSFLKGGDIHLNFPSVGATENLILAASVAKGETIIKNASQTPEVVDLCNFLQKAGVKIEGVGTSTLKIKGKNSLSPVTHQIIPDRIEAGTFIMMAGITGGEVLIRKAKAEHLANPISLFKSMGLQIEVEGENIFVRRSSSLKPIKVKTMPYPGFPTDLQPQLTALTCAVEGESHITETIFESRFSHIPELRKMGANIERENAKIKVKGGIPLKGTEVKAYDIRGGAALVLAGLCAEGKTHLLNSYYLDRGYEKIEEKISSLGANIKRVKGGNEDLG</sequence>
<dbReference type="PANTHER" id="PTHR43783">
    <property type="entry name" value="UDP-N-ACETYLGLUCOSAMINE 1-CARBOXYVINYLTRANSFERASE"/>
    <property type="match status" value="1"/>
</dbReference>
<evidence type="ECO:0000256" key="3">
    <source>
        <dbReference type="ARBA" id="ARBA00022490"/>
    </source>
</evidence>
<dbReference type="GO" id="GO:0019277">
    <property type="term" value="P:UDP-N-acetylgalactosamine biosynthetic process"/>
    <property type="evidence" value="ECO:0007669"/>
    <property type="project" value="InterPro"/>
</dbReference>
<feature type="binding site" evidence="12">
    <location>
        <position position="92"/>
    </location>
    <ligand>
        <name>UDP-N-acetyl-alpha-D-glucosamine</name>
        <dbReference type="ChEBI" id="CHEBI:57705"/>
    </ligand>
</feature>
<dbReference type="SUPFAM" id="SSF55205">
    <property type="entry name" value="EPT/RTPC-like"/>
    <property type="match status" value="1"/>
</dbReference>
<dbReference type="HAMAP" id="MF_00111">
    <property type="entry name" value="MurA"/>
    <property type="match status" value="1"/>
</dbReference>
<keyword evidence="12" id="KW-0670">Pyruvate</keyword>